<keyword evidence="8" id="KW-1185">Reference proteome</keyword>
<accession>A0A1D8A6P4</accession>
<dbReference type="PRINTS" id="PR00411">
    <property type="entry name" value="PNDRDTASEI"/>
</dbReference>
<dbReference type="GO" id="GO:0005737">
    <property type="term" value="C:cytoplasm"/>
    <property type="evidence" value="ECO:0007669"/>
    <property type="project" value="TreeGrafter"/>
</dbReference>
<dbReference type="SUPFAM" id="SSF55424">
    <property type="entry name" value="FAD/NAD-linked reductases, dimerisation (C-terminal) domain"/>
    <property type="match status" value="1"/>
</dbReference>
<comment type="cofactor">
    <cofactor evidence="1">
        <name>FAD</name>
        <dbReference type="ChEBI" id="CHEBI:57692"/>
    </cofactor>
</comment>
<dbReference type="InterPro" id="IPR036188">
    <property type="entry name" value="FAD/NAD-bd_sf"/>
</dbReference>
<evidence type="ECO:0000256" key="3">
    <source>
        <dbReference type="ARBA" id="ARBA00022827"/>
    </source>
</evidence>
<reference evidence="8" key="1">
    <citation type="journal article" date="2017" name="J. Biotechnol.">
        <title>Complete genome sequence of Novosphingobium resinovorum SA1, a versatile xenobiotic-degrading bacterium capable of utilizing sulfanilic acid.</title>
        <authorList>
            <person name="Hegedus B."/>
            <person name="Kos P.B."/>
            <person name="Balint B."/>
            <person name="Maroti G."/>
            <person name="Gan H.M."/>
            <person name="Perei K."/>
            <person name="Rakhely G."/>
        </authorList>
    </citation>
    <scope>NUCLEOTIDE SEQUENCE [LARGE SCALE GENOMIC DNA]</scope>
    <source>
        <strain evidence="8">SA1</strain>
    </source>
</reference>
<dbReference type="KEGG" id="nre:BES08_14190"/>
<dbReference type="Gene3D" id="3.30.390.30">
    <property type="match status" value="1"/>
</dbReference>
<dbReference type="InterPro" id="IPR028202">
    <property type="entry name" value="Reductase_C"/>
</dbReference>
<sequence length="408" mass="42262">MSGPIVIVGAGHAGFQAAASLAEANLGRRLVLVNGEDVAPYQRPPLSKAYLSAKADVGSLAFRLPSFYETSGIELTTGTAVGIDRAAQALHLADGSAMDFDNLILACGGRARRLPVPGAELDGVFRLTRLSDATVLRDRLRGGLRVAIVGAGFVGLEFASVATAAGCVVTVLEAGTRAAARALSPLMSAHLGQRHVDAGVDMRLGASVTAFEGIDGRLATVVLASGERLDVDLVLVAIGIDAETSLAANAGLEIDNGIVVDSQFRTSAPNIMAIGDCCTVTWAGGVGRVRLESVQSATEHGRIVAAALAGRPVPAIGLPLFWSEQVGVMLQIAGLSLGIDDWLDCHLPNGAYAVFGFRQDRLAVCETAQAPSLHMLSRRILSAPGSITRSHLVRHELNLKAASADLVA</sequence>
<dbReference type="Proteomes" id="UP000094626">
    <property type="component" value="Chromosome"/>
</dbReference>
<dbReference type="PANTHER" id="PTHR43557">
    <property type="entry name" value="APOPTOSIS-INDUCING FACTOR 1"/>
    <property type="match status" value="1"/>
</dbReference>
<dbReference type="RefSeq" id="WP_069708683.1">
    <property type="nucleotide sequence ID" value="NZ_CP017075.1"/>
</dbReference>
<evidence type="ECO:0000313" key="8">
    <source>
        <dbReference type="Proteomes" id="UP000094626"/>
    </source>
</evidence>
<evidence type="ECO:0000256" key="4">
    <source>
        <dbReference type="ARBA" id="ARBA00023002"/>
    </source>
</evidence>
<name>A0A1D8A6P4_9SPHN</name>
<dbReference type="EMBL" id="CP017075">
    <property type="protein sequence ID" value="AOR77776.1"/>
    <property type="molecule type" value="Genomic_DNA"/>
</dbReference>
<dbReference type="SUPFAM" id="SSF51905">
    <property type="entry name" value="FAD/NAD(P)-binding domain"/>
    <property type="match status" value="2"/>
</dbReference>
<dbReference type="PANTHER" id="PTHR43557:SF2">
    <property type="entry name" value="RIESKE DOMAIN-CONTAINING PROTEIN-RELATED"/>
    <property type="match status" value="1"/>
</dbReference>
<keyword evidence="4" id="KW-0560">Oxidoreductase</keyword>
<dbReference type="InterPro" id="IPR050446">
    <property type="entry name" value="FAD-oxidoreductase/Apoptosis"/>
</dbReference>
<dbReference type="PRINTS" id="PR00368">
    <property type="entry name" value="FADPNR"/>
</dbReference>
<organism evidence="7 8">
    <name type="scientific">Novosphingobium resinovorum</name>
    <dbReference type="NCBI Taxonomy" id="158500"/>
    <lineage>
        <taxon>Bacteria</taxon>
        <taxon>Pseudomonadati</taxon>
        <taxon>Pseudomonadota</taxon>
        <taxon>Alphaproteobacteria</taxon>
        <taxon>Sphingomonadales</taxon>
        <taxon>Sphingomonadaceae</taxon>
        <taxon>Novosphingobium</taxon>
    </lineage>
</organism>
<evidence type="ECO:0000313" key="7">
    <source>
        <dbReference type="EMBL" id="AOR77776.1"/>
    </source>
</evidence>
<dbReference type="InterPro" id="IPR023753">
    <property type="entry name" value="FAD/NAD-binding_dom"/>
</dbReference>
<dbReference type="OrthoDB" id="7809559at2"/>
<keyword evidence="3" id="KW-0274">FAD</keyword>
<keyword evidence="2" id="KW-0285">Flavoprotein</keyword>
<gene>
    <name evidence="7" type="ORF">BES08_14190</name>
</gene>
<dbReference type="InterPro" id="IPR016156">
    <property type="entry name" value="FAD/NAD-linked_Rdtase_dimer_sf"/>
</dbReference>
<evidence type="ECO:0008006" key="9">
    <source>
        <dbReference type="Google" id="ProtNLM"/>
    </source>
</evidence>
<dbReference type="Pfam" id="PF14759">
    <property type="entry name" value="Reductase_C"/>
    <property type="match status" value="1"/>
</dbReference>
<proteinExistence type="predicted"/>
<dbReference type="Pfam" id="PF07992">
    <property type="entry name" value="Pyr_redox_2"/>
    <property type="match status" value="1"/>
</dbReference>
<evidence type="ECO:0000256" key="2">
    <source>
        <dbReference type="ARBA" id="ARBA00022630"/>
    </source>
</evidence>
<evidence type="ECO:0000259" key="5">
    <source>
        <dbReference type="Pfam" id="PF07992"/>
    </source>
</evidence>
<evidence type="ECO:0000256" key="1">
    <source>
        <dbReference type="ARBA" id="ARBA00001974"/>
    </source>
</evidence>
<feature type="domain" description="FAD/NAD(P)-binding" evidence="5">
    <location>
        <begin position="5"/>
        <end position="301"/>
    </location>
</feature>
<dbReference type="Gene3D" id="3.50.50.60">
    <property type="entry name" value="FAD/NAD(P)-binding domain"/>
    <property type="match status" value="2"/>
</dbReference>
<dbReference type="AlphaFoldDB" id="A0A1D8A6P4"/>
<protein>
    <recommendedName>
        <fullName evidence="9">Pyridine nucleotide-disulfide oxidoreductase</fullName>
    </recommendedName>
</protein>
<evidence type="ECO:0000259" key="6">
    <source>
        <dbReference type="Pfam" id="PF14759"/>
    </source>
</evidence>
<feature type="domain" description="Reductase C-terminal" evidence="6">
    <location>
        <begin position="321"/>
        <end position="401"/>
    </location>
</feature>
<dbReference type="GO" id="GO:0016651">
    <property type="term" value="F:oxidoreductase activity, acting on NAD(P)H"/>
    <property type="evidence" value="ECO:0007669"/>
    <property type="project" value="TreeGrafter"/>
</dbReference>